<dbReference type="Proteomes" id="UP000299211">
    <property type="component" value="Unassembled WGS sequence"/>
</dbReference>
<dbReference type="AlphaFoldDB" id="A0A4D4N6Y3"/>
<dbReference type="EMBL" id="BJHY01000002">
    <property type="protein sequence ID" value="GDY80170.1"/>
    <property type="molecule type" value="Genomic_DNA"/>
</dbReference>
<protein>
    <submittedName>
        <fullName evidence="2">Uncharacterized protein</fullName>
    </submittedName>
</protein>
<reference evidence="1 4" key="2">
    <citation type="submission" date="2019-04" db="EMBL/GenBank/DDBJ databases">
        <title>Draft genome sequences of Streptomyces avermitilis NBRC 14893.</title>
        <authorList>
            <person name="Komaki H."/>
            <person name="Tamura T."/>
            <person name="Hosoyama A."/>
        </authorList>
    </citation>
    <scope>NUCLEOTIDE SEQUENCE [LARGE SCALE GENOMIC DNA]</scope>
    <source>
        <strain evidence="1 4">NBRC 14893</strain>
    </source>
</reference>
<evidence type="ECO:0000313" key="1">
    <source>
        <dbReference type="EMBL" id="GDY69903.1"/>
    </source>
</evidence>
<evidence type="ECO:0000313" key="3">
    <source>
        <dbReference type="Proteomes" id="UP000299211"/>
    </source>
</evidence>
<proteinExistence type="predicted"/>
<sequence>MSARQSLESAVDVARDLLSLSAEGTAVPTVAELHEAVRRFALVEFDVPDSPDSDGFLFQYGKVNWLPEPTFVVGFVRQLAVADVKGEHECYSQVLLEYRYAMDPNLGLIGGHEDWWFRDGPKSFEEWIRSVEGDPIWGLVSGKNPYGFEASQDQV</sequence>
<dbReference type="Proteomes" id="UP000302139">
    <property type="component" value="Unassembled WGS sequence"/>
</dbReference>
<accession>A0A4D4N6Y3</accession>
<gene>
    <name evidence="1" type="ORF">SAV14893_092960</name>
    <name evidence="2" type="ORF">SAV31267_096550</name>
</gene>
<dbReference type="EMBL" id="BJHX01000003">
    <property type="protein sequence ID" value="GDY69903.1"/>
    <property type="molecule type" value="Genomic_DNA"/>
</dbReference>
<organism evidence="2 3">
    <name type="scientific">Streptomyces avermitilis</name>
    <dbReference type="NCBI Taxonomy" id="33903"/>
    <lineage>
        <taxon>Bacteria</taxon>
        <taxon>Bacillati</taxon>
        <taxon>Actinomycetota</taxon>
        <taxon>Actinomycetes</taxon>
        <taxon>Kitasatosporales</taxon>
        <taxon>Streptomycetaceae</taxon>
        <taxon>Streptomyces</taxon>
    </lineage>
</organism>
<name>A0A4D4N6Y3_STRAX</name>
<reference evidence="2 3" key="1">
    <citation type="submission" date="2019-04" db="EMBL/GenBank/DDBJ databases">
        <title>Draft genome sequences of Streptomyces avermitilis ATCC 31267.</title>
        <authorList>
            <person name="Komaki H."/>
            <person name="Tamura T."/>
            <person name="Hosoyama A."/>
        </authorList>
    </citation>
    <scope>NUCLEOTIDE SEQUENCE [LARGE SCALE GENOMIC DNA]</scope>
    <source>
        <strain evidence="2 3">ATCC 31267</strain>
    </source>
</reference>
<evidence type="ECO:0000313" key="4">
    <source>
        <dbReference type="Proteomes" id="UP000302139"/>
    </source>
</evidence>
<evidence type="ECO:0000313" key="2">
    <source>
        <dbReference type="EMBL" id="GDY80170.1"/>
    </source>
</evidence>
<comment type="caution">
    <text evidence="2">The sequence shown here is derived from an EMBL/GenBank/DDBJ whole genome shotgun (WGS) entry which is preliminary data.</text>
</comment>